<proteinExistence type="predicted"/>
<dbReference type="RefSeq" id="WP_377302778.1">
    <property type="nucleotide sequence ID" value="NZ_JBHSMK010000002.1"/>
</dbReference>
<dbReference type="Proteomes" id="UP001596013">
    <property type="component" value="Unassembled WGS sequence"/>
</dbReference>
<protein>
    <submittedName>
        <fullName evidence="2">YybH family protein</fullName>
    </submittedName>
</protein>
<accession>A0ABW0JJP7</accession>
<keyword evidence="3" id="KW-1185">Reference proteome</keyword>
<dbReference type="Gene3D" id="3.10.450.50">
    <property type="match status" value="1"/>
</dbReference>
<evidence type="ECO:0000313" key="3">
    <source>
        <dbReference type="Proteomes" id="UP001596013"/>
    </source>
</evidence>
<evidence type="ECO:0000259" key="1">
    <source>
        <dbReference type="Pfam" id="PF14534"/>
    </source>
</evidence>
<dbReference type="EMBL" id="JBHSMK010000002">
    <property type="protein sequence ID" value="MFC5435981.1"/>
    <property type="molecule type" value="Genomic_DNA"/>
</dbReference>
<sequence length="130" mass="14315">MTDDERSIRALIERWHNATAEGDVDTVLTLMSEDVEFLVPGRDPMRGRAAFAAGLRTLLKTHRIHSSGDVQEVKVSGDLAFALTQLKVRVIPLGTDQENARSGYALSVFRKQGDGVWLLVRDVNLLPSSA</sequence>
<comment type="caution">
    <text evidence="2">The sequence shown here is derived from an EMBL/GenBank/DDBJ whole genome shotgun (WGS) entry which is preliminary data.</text>
</comment>
<gene>
    <name evidence="2" type="ORF">ACFPME_05390</name>
</gene>
<dbReference type="InterPro" id="IPR032710">
    <property type="entry name" value="NTF2-like_dom_sf"/>
</dbReference>
<evidence type="ECO:0000313" key="2">
    <source>
        <dbReference type="EMBL" id="MFC5435981.1"/>
    </source>
</evidence>
<organism evidence="2 3">
    <name type="scientific">Rhodanobacter umsongensis</name>
    <dbReference type="NCBI Taxonomy" id="633153"/>
    <lineage>
        <taxon>Bacteria</taxon>
        <taxon>Pseudomonadati</taxon>
        <taxon>Pseudomonadota</taxon>
        <taxon>Gammaproteobacteria</taxon>
        <taxon>Lysobacterales</taxon>
        <taxon>Rhodanobacteraceae</taxon>
        <taxon>Rhodanobacter</taxon>
    </lineage>
</organism>
<dbReference type="SUPFAM" id="SSF54427">
    <property type="entry name" value="NTF2-like"/>
    <property type="match status" value="1"/>
</dbReference>
<dbReference type="InterPro" id="IPR027843">
    <property type="entry name" value="DUF4440"/>
</dbReference>
<dbReference type="InterPro" id="IPR011944">
    <property type="entry name" value="Steroid_delta5-4_isomerase"/>
</dbReference>
<feature type="domain" description="DUF4440" evidence="1">
    <location>
        <begin position="8"/>
        <end position="118"/>
    </location>
</feature>
<dbReference type="NCBIfam" id="TIGR02246">
    <property type="entry name" value="SgcJ/EcaC family oxidoreductase"/>
    <property type="match status" value="1"/>
</dbReference>
<reference evidence="3" key="1">
    <citation type="journal article" date="2019" name="Int. J. Syst. Evol. Microbiol.">
        <title>The Global Catalogue of Microorganisms (GCM) 10K type strain sequencing project: providing services to taxonomists for standard genome sequencing and annotation.</title>
        <authorList>
            <consortium name="The Broad Institute Genomics Platform"/>
            <consortium name="The Broad Institute Genome Sequencing Center for Infectious Disease"/>
            <person name="Wu L."/>
            <person name="Ma J."/>
        </authorList>
    </citation>
    <scope>NUCLEOTIDE SEQUENCE [LARGE SCALE GENOMIC DNA]</scope>
    <source>
        <strain evidence="3">JCM 17130</strain>
    </source>
</reference>
<name>A0ABW0JJP7_9GAMM</name>
<dbReference type="Pfam" id="PF14534">
    <property type="entry name" value="DUF4440"/>
    <property type="match status" value="1"/>
</dbReference>